<accession>A0A3A2Z2S4</accession>
<dbReference type="STRING" id="2070753.A0A3A2Z2S4"/>
<dbReference type="GO" id="GO:0004386">
    <property type="term" value="F:helicase activity"/>
    <property type="evidence" value="ECO:0007669"/>
    <property type="project" value="UniProtKB-KW"/>
</dbReference>
<protein>
    <submittedName>
        <fullName evidence="2">Factor ATP-dependent RNA helicase</fullName>
    </submittedName>
</protein>
<reference evidence="3" key="1">
    <citation type="submission" date="2017-02" db="EMBL/GenBank/DDBJ databases">
        <authorList>
            <person name="Tafer H."/>
            <person name="Lopandic K."/>
        </authorList>
    </citation>
    <scope>NUCLEOTIDE SEQUENCE [LARGE SCALE GENOMIC DNA]</scope>
    <source>
        <strain evidence="3">CBS 366.77</strain>
    </source>
</reference>
<evidence type="ECO:0000313" key="3">
    <source>
        <dbReference type="Proteomes" id="UP000266188"/>
    </source>
</evidence>
<organism evidence="2 3">
    <name type="scientific">Aspergillus sclerotialis</name>
    <dbReference type="NCBI Taxonomy" id="2070753"/>
    <lineage>
        <taxon>Eukaryota</taxon>
        <taxon>Fungi</taxon>
        <taxon>Dikarya</taxon>
        <taxon>Ascomycota</taxon>
        <taxon>Pezizomycotina</taxon>
        <taxon>Eurotiomycetes</taxon>
        <taxon>Eurotiomycetidae</taxon>
        <taxon>Eurotiales</taxon>
        <taxon>Aspergillaceae</taxon>
        <taxon>Aspergillus</taxon>
        <taxon>Aspergillus subgen. Polypaecilum</taxon>
    </lineage>
</organism>
<comment type="caution">
    <text evidence="2">The sequence shown here is derived from an EMBL/GenBank/DDBJ whole genome shotgun (WGS) entry which is preliminary data.</text>
</comment>
<dbReference type="InterPro" id="IPR011709">
    <property type="entry name" value="DEAD-box_helicase_OB_fold"/>
</dbReference>
<keyword evidence="2" id="KW-0347">Helicase</keyword>
<dbReference type="AlphaFoldDB" id="A0A3A2Z2S4"/>
<evidence type="ECO:0000259" key="1">
    <source>
        <dbReference type="Pfam" id="PF07717"/>
    </source>
</evidence>
<dbReference type="Proteomes" id="UP000266188">
    <property type="component" value="Unassembled WGS sequence"/>
</dbReference>
<keyword evidence="2" id="KW-0547">Nucleotide-binding</keyword>
<evidence type="ECO:0000313" key="2">
    <source>
        <dbReference type="EMBL" id="RJE17166.1"/>
    </source>
</evidence>
<sequence>MERSELEMISTPFEDKRYYENIRRALCSGFFMQVAKKEPQGKSMYLTIKDHQNVLLHPSTVLGCDAEWVLYNDSCSPLRTTSEPSPLSNQSGFCYYDLSTFAKGDIRTALLRAADRLERKERLRADPGKRRV</sequence>
<proteinExistence type="predicted"/>
<keyword evidence="3" id="KW-1185">Reference proteome</keyword>
<dbReference type="EMBL" id="MVGC01001475">
    <property type="protein sequence ID" value="RJE17166.1"/>
    <property type="molecule type" value="Genomic_DNA"/>
</dbReference>
<keyword evidence="2" id="KW-0067">ATP-binding</keyword>
<name>A0A3A2Z2S4_9EURO</name>
<feature type="domain" description="DEAD-box helicase OB fold" evidence="1">
    <location>
        <begin position="22"/>
        <end position="73"/>
    </location>
</feature>
<keyword evidence="2" id="KW-0378">Hydrolase</keyword>
<dbReference type="OrthoDB" id="10253254at2759"/>
<gene>
    <name evidence="2" type="ORF">PHISCL_10497</name>
</gene>
<dbReference type="Pfam" id="PF07717">
    <property type="entry name" value="OB_NTP_bind"/>
    <property type="match status" value="1"/>
</dbReference>